<dbReference type="Gene3D" id="3.40.395.10">
    <property type="entry name" value="Adenoviral Proteinase, Chain A"/>
    <property type="match status" value="1"/>
</dbReference>
<dbReference type="PANTHER" id="PTHR33018:SF34">
    <property type="entry name" value="OS02G0472350 PROTEIN"/>
    <property type="match status" value="1"/>
</dbReference>
<dbReference type="Gramene" id="C.cajan_45764.t">
    <property type="protein sequence ID" value="C.cajan_45764.t"/>
    <property type="gene ID" value="C.cajan_45764"/>
</dbReference>
<reference evidence="1" key="1">
    <citation type="journal article" date="2012" name="Nat. Biotechnol.">
        <title>Draft genome sequence of pigeonpea (Cajanus cajan), an orphan legume crop of resource-poor farmers.</title>
        <authorList>
            <person name="Varshney R.K."/>
            <person name="Chen W."/>
            <person name="Li Y."/>
            <person name="Bharti A.K."/>
            <person name="Saxena R.K."/>
            <person name="Schlueter J.A."/>
            <person name="Donoghue M.T."/>
            <person name="Azam S."/>
            <person name="Fan G."/>
            <person name="Whaley A.M."/>
            <person name="Farmer A.D."/>
            <person name="Sheridan J."/>
            <person name="Iwata A."/>
            <person name="Tuteja R."/>
            <person name="Penmetsa R.V."/>
            <person name="Wu W."/>
            <person name="Upadhyaya H.D."/>
            <person name="Yang S.P."/>
            <person name="Shah T."/>
            <person name="Saxena K.B."/>
            <person name="Michael T."/>
            <person name="McCombie W.R."/>
            <person name="Yang B."/>
            <person name="Zhang G."/>
            <person name="Yang H."/>
            <person name="Wang J."/>
            <person name="Spillane C."/>
            <person name="Cook D.R."/>
            <person name="May G.D."/>
            <person name="Xu X."/>
            <person name="Jackson S.A."/>
        </authorList>
    </citation>
    <scope>NUCLEOTIDE SEQUENCE [LARGE SCALE GENOMIC DNA]</scope>
</reference>
<evidence type="ECO:0000313" key="2">
    <source>
        <dbReference type="Proteomes" id="UP000075243"/>
    </source>
</evidence>
<evidence type="ECO:0000313" key="1">
    <source>
        <dbReference type="EMBL" id="KYP32183.1"/>
    </source>
</evidence>
<evidence type="ECO:0008006" key="3">
    <source>
        <dbReference type="Google" id="ProtNLM"/>
    </source>
</evidence>
<dbReference type="InterPro" id="IPR038765">
    <property type="entry name" value="Papain-like_cys_pep_sf"/>
</dbReference>
<proteinExistence type="predicted"/>
<dbReference type="EMBL" id="KQ485407">
    <property type="protein sequence ID" value="KYP32183.1"/>
    <property type="molecule type" value="Genomic_DNA"/>
</dbReference>
<keyword evidence="2" id="KW-1185">Reference proteome</keyword>
<protein>
    <recommendedName>
        <fullName evidence="3">Ubiquitin-like protease family profile domain-containing protein</fullName>
    </recommendedName>
</protein>
<sequence>MSTAQSQDVPPVEVDHGIVARVITKGSCPTLSRATIAGNPFGDELHADISNQYIYELLQRQAMLNISIIQLWMLYLNHKIEDLNYGDLYGYLEPQSIQKSGNKKAESQNYINERIQNSPKQIYFAPYVDQNHWQLLVLCPAKNVVWFYSLHRKPNVQIKKLIKR</sequence>
<dbReference type="Proteomes" id="UP000075243">
    <property type="component" value="Unassembled WGS sequence"/>
</dbReference>
<organism evidence="1 2">
    <name type="scientific">Cajanus cajan</name>
    <name type="common">Pigeon pea</name>
    <name type="synonym">Cajanus indicus</name>
    <dbReference type="NCBI Taxonomy" id="3821"/>
    <lineage>
        <taxon>Eukaryota</taxon>
        <taxon>Viridiplantae</taxon>
        <taxon>Streptophyta</taxon>
        <taxon>Embryophyta</taxon>
        <taxon>Tracheophyta</taxon>
        <taxon>Spermatophyta</taxon>
        <taxon>Magnoliopsida</taxon>
        <taxon>eudicotyledons</taxon>
        <taxon>Gunneridae</taxon>
        <taxon>Pentapetalae</taxon>
        <taxon>rosids</taxon>
        <taxon>fabids</taxon>
        <taxon>Fabales</taxon>
        <taxon>Fabaceae</taxon>
        <taxon>Papilionoideae</taxon>
        <taxon>50 kb inversion clade</taxon>
        <taxon>NPAAA clade</taxon>
        <taxon>indigoferoid/millettioid clade</taxon>
        <taxon>Phaseoleae</taxon>
        <taxon>Cajanus</taxon>
    </lineage>
</organism>
<name>A0A151QPE8_CAJCA</name>
<dbReference type="SUPFAM" id="SSF54001">
    <property type="entry name" value="Cysteine proteinases"/>
    <property type="match status" value="1"/>
</dbReference>
<accession>A0A151QPE8</accession>
<gene>
    <name evidence="1" type="ORF">KK1_047184</name>
</gene>
<dbReference type="PANTHER" id="PTHR33018">
    <property type="entry name" value="OS10G0338966 PROTEIN-RELATED"/>
    <property type="match status" value="1"/>
</dbReference>
<dbReference type="AlphaFoldDB" id="A0A151QPE8"/>